<sequence length="321" mass="34784">MIPLRAGVIGVGHLGQHHARLYAAIPGSQLAGITDLSPDRAKVIADKLGTKVFSDLGELLPHVDVVSVAVPTSAHHAVAKACLSAGKHVLVEKPIAVTSAEARELVQLAKQRGLCLQVGHSERFNPVMQVMRPHIGRPAFIECHRLSSFSERGTDVDVVLDLMIHDLDMVLSFDPGPVEEVRAAGVPVLSSTVDIANARIQFKGGCVANLTVSRVSTNKMRRFRVFQRDSYVSIDFQTRQGMVCRREQQEAPRPSIVVQQLQGGDEEPLKLQLTSFLESARTGARPVVSGEDGALALELAHQVLKAIESFTQRHEEPGATS</sequence>
<dbReference type="EMBL" id="LT828648">
    <property type="protein sequence ID" value="SLM46188.1"/>
    <property type="molecule type" value="Genomic_DNA"/>
</dbReference>
<evidence type="ECO:0000313" key="3">
    <source>
        <dbReference type="EMBL" id="SLM46188.1"/>
    </source>
</evidence>
<dbReference type="InterPro" id="IPR036291">
    <property type="entry name" value="NAD(P)-bd_dom_sf"/>
</dbReference>
<evidence type="ECO:0000313" key="4">
    <source>
        <dbReference type="Proteomes" id="UP000192042"/>
    </source>
</evidence>
<keyword evidence="4" id="KW-1185">Reference proteome</keyword>
<dbReference type="KEGG" id="nja:NSJP_0016"/>
<accession>A0A1W1HZK4</accession>
<dbReference type="EC" id="1.-.-.-" evidence="3"/>
<protein>
    <submittedName>
        <fullName evidence="3">Putative Oxidoreductase, Gfo/Idh/MocA family</fullName>
        <ecNumber evidence="3">1.-.-.-</ecNumber>
    </submittedName>
</protein>
<feature type="domain" description="Gfo/Idh/MocA-like oxidoreductase N-terminal" evidence="1">
    <location>
        <begin position="4"/>
        <end position="120"/>
    </location>
</feature>
<keyword evidence="3" id="KW-0560">Oxidoreductase</keyword>
<dbReference type="Proteomes" id="UP000192042">
    <property type="component" value="Chromosome I"/>
</dbReference>
<dbReference type="PANTHER" id="PTHR43377:SF1">
    <property type="entry name" value="BILIVERDIN REDUCTASE A"/>
    <property type="match status" value="1"/>
</dbReference>
<dbReference type="InterPro" id="IPR000683">
    <property type="entry name" value="Gfo/Idh/MocA-like_OxRdtase_N"/>
</dbReference>
<dbReference type="Gene3D" id="3.40.50.720">
    <property type="entry name" value="NAD(P)-binding Rossmann-like Domain"/>
    <property type="match status" value="1"/>
</dbReference>
<dbReference type="SUPFAM" id="SSF55347">
    <property type="entry name" value="Glyceraldehyde-3-phosphate dehydrogenase-like, C-terminal domain"/>
    <property type="match status" value="1"/>
</dbReference>
<dbReference type="OrthoDB" id="9815825at2"/>
<proteinExistence type="predicted"/>
<dbReference type="PANTHER" id="PTHR43377">
    <property type="entry name" value="BILIVERDIN REDUCTASE A"/>
    <property type="match status" value="1"/>
</dbReference>
<organism evidence="3 4">
    <name type="scientific">Nitrospira japonica</name>
    <dbReference type="NCBI Taxonomy" id="1325564"/>
    <lineage>
        <taxon>Bacteria</taxon>
        <taxon>Pseudomonadati</taxon>
        <taxon>Nitrospirota</taxon>
        <taxon>Nitrospiria</taxon>
        <taxon>Nitrospirales</taxon>
        <taxon>Nitrospiraceae</taxon>
        <taxon>Nitrospira</taxon>
    </lineage>
</organism>
<dbReference type="Gene3D" id="3.30.360.10">
    <property type="entry name" value="Dihydrodipicolinate Reductase, domain 2"/>
    <property type="match status" value="1"/>
</dbReference>
<dbReference type="Pfam" id="PF01408">
    <property type="entry name" value="GFO_IDH_MocA"/>
    <property type="match status" value="1"/>
</dbReference>
<dbReference type="InterPro" id="IPR051450">
    <property type="entry name" value="Gfo/Idh/MocA_Oxidoreductases"/>
</dbReference>
<dbReference type="GO" id="GO:0000166">
    <property type="term" value="F:nucleotide binding"/>
    <property type="evidence" value="ECO:0007669"/>
    <property type="project" value="InterPro"/>
</dbReference>
<evidence type="ECO:0000259" key="2">
    <source>
        <dbReference type="Pfam" id="PF22725"/>
    </source>
</evidence>
<gene>
    <name evidence="3" type="ORF">NSJP_0016</name>
</gene>
<dbReference type="RefSeq" id="WP_080884922.1">
    <property type="nucleotide sequence ID" value="NZ_LT828648.1"/>
</dbReference>
<dbReference type="Pfam" id="PF22725">
    <property type="entry name" value="GFO_IDH_MocA_C3"/>
    <property type="match status" value="1"/>
</dbReference>
<dbReference type="STRING" id="1325564.NSJP_0016"/>
<feature type="domain" description="GFO/IDH/MocA-like oxidoreductase" evidence="2">
    <location>
        <begin position="147"/>
        <end position="226"/>
    </location>
</feature>
<dbReference type="SUPFAM" id="SSF51735">
    <property type="entry name" value="NAD(P)-binding Rossmann-fold domains"/>
    <property type="match status" value="1"/>
</dbReference>
<dbReference type="GO" id="GO:0016491">
    <property type="term" value="F:oxidoreductase activity"/>
    <property type="evidence" value="ECO:0007669"/>
    <property type="project" value="UniProtKB-KW"/>
</dbReference>
<reference evidence="3 4" key="1">
    <citation type="submission" date="2017-03" db="EMBL/GenBank/DDBJ databases">
        <authorList>
            <person name="Afonso C.L."/>
            <person name="Miller P.J."/>
            <person name="Scott M.A."/>
            <person name="Spackman E."/>
            <person name="Goraichik I."/>
            <person name="Dimitrov K.M."/>
            <person name="Suarez D.L."/>
            <person name="Swayne D.E."/>
        </authorList>
    </citation>
    <scope>NUCLEOTIDE SEQUENCE [LARGE SCALE GENOMIC DNA]</scope>
    <source>
        <strain evidence="3">Genome sequencing of Nitrospira japonica strain NJ11</strain>
    </source>
</reference>
<dbReference type="InterPro" id="IPR055170">
    <property type="entry name" value="GFO_IDH_MocA-like_dom"/>
</dbReference>
<dbReference type="AlphaFoldDB" id="A0A1W1HZK4"/>
<name>A0A1W1HZK4_9BACT</name>
<evidence type="ECO:0000259" key="1">
    <source>
        <dbReference type="Pfam" id="PF01408"/>
    </source>
</evidence>